<keyword evidence="1" id="KW-0812">Transmembrane</keyword>
<feature type="transmembrane region" description="Helical" evidence="1">
    <location>
        <begin position="6"/>
        <end position="23"/>
    </location>
</feature>
<name>A0A2P2PGW5_RHIMU</name>
<reference evidence="2" key="1">
    <citation type="submission" date="2018-02" db="EMBL/GenBank/DDBJ databases">
        <title>Rhizophora mucronata_Transcriptome.</title>
        <authorList>
            <person name="Meera S.P."/>
            <person name="Sreeshan A."/>
            <person name="Augustine A."/>
        </authorList>
    </citation>
    <scope>NUCLEOTIDE SEQUENCE</scope>
    <source>
        <tissue evidence="2">Leaf</tissue>
    </source>
</reference>
<dbReference type="AlphaFoldDB" id="A0A2P2PGW5"/>
<evidence type="ECO:0000313" key="2">
    <source>
        <dbReference type="EMBL" id="MBX53994.1"/>
    </source>
</evidence>
<evidence type="ECO:0000256" key="1">
    <source>
        <dbReference type="SAM" id="Phobius"/>
    </source>
</evidence>
<dbReference type="EMBL" id="GGEC01073510">
    <property type="protein sequence ID" value="MBX53994.1"/>
    <property type="molecule type" value="Transcribed_RNA"/>
</dbReference>
<accession>A0A2P2PGW5</accession>
<protein>
    <submittedName>
        <fullName evidence="2">Uncharacterized protein</fullName>
    </submittedName>
</protein>
<sequence>MVEKTYIYIYKSYLYVGLPFIAFRSNSQMLC</sequence>
<keyword evidence="1" id="KW-1133">Transmembrane helix</keyword>
<keyword evidence="1" id="KW-0472">Membrane</keyword>
<proteinExistence type="predicted"/>
<organism evidence="2">
    <name type="scientific">Rhizophora mucronata</name>
    <name type="common">Asiatic mangrove</name>
    <dbReference type="NCBI Taxonomy" id="61149"/>
    <lineage>
        <taxon>Eukaryota</taxon>
        <taxon>Viridiplantae</taxon>
        <taxon>Streptophyta</taxon>
        <taxon>Embryophyta</taxon>
        <taxon>Tracheophyta</taxon>
        <taxon>Spermatophyta</taxon>
        <taxon>Magnoliopsida</taxon>
        <taxon>eudicotyledons</taxon>
        <taxon>Gunneridae</taxon>
        <taxon>Pentapetalae</taxon>
        <taxon>rosids</taxon>
        <taxon>fabids</taxon>
        <taxon>Malpighiales</taxon>
        <taxon>Rhizophoraceae</taxon>
        <taxon>Rhizophora</taxon>
    </lineage>
</organism>